<protein>
    <recommendedName>
        <fullName evidence="1">ARG and Rhodanese-Phosphatase-superfamily-associated domain-containing protein</fullName>
    </recommendedName>
</protein>
<proteinExistence type="predicted"/>
<accession>A0AAV3XI63</accession>
<comment type="caution">
    <text evidence="2">The sequence shown here is derived from an EMBL/GenBank/DDBJ whole genome shotgun (WGS) entry which is preliminary data.</text>
</comment>
<reference evidence="2" key="1">
    <citation type="submission" date="2019-10" db="EMBL/GenBank/DDBJ databases">
        <title>Draft genome sequece of Microseira wollei NIES-4236.</title>
        <authorList>
            <person name="Yamaguchi H."/>
            <person name="Suzuki S."/>
            <person name="Kawachi M."/>
        </authorList>
    </citation>
    <scope>NUCLEOTIDE SEQUENCE</scope>
    <source>
        <strain evidence="2">NIES-4236</strain>
    </source>
</reference>
<evidence type="ECO:0000259" key="1">
    <source>
        <dbReference type="Pfam" id="PF22549"/>
    </source>
</evidence>
<name>A0AAV3XI63_9CYAN</name>
<gene>
    <name evidence="2" type="ORF">MiSe_49400</name>
</gene>
<keyword evidence="3" id="KW-1185">Reference proteome</keyword>
<feature type="domain" description="ARG and Rhodanese-Phosphatase-superfamily-associated" evidence="1">
    <location>
        <begin position="1"/>
        <end position="184"/>
    </location>
</feature>
<dbReference type="AlphaFoldDB" id="A0AAV3XI63"/>
<dbReference type="Proteomes" id="UP001050975">
    <property type="component" value="Unassembled WGS sequence"/>
</dbReference>
<dbReference type="InterPro" id="IPR054346">
    <property type="entry name" value="ARPP-2"/>
</dbReference>
<evidence type="ECO:0000313" key="3">
    <source>
        <dbReference type="Proteomes" id="UP001050975"/>
    </source>
</evidence>
<organism evidence="2 3">
    <name type="scientific">Microseira wollei NIES-4236</name>
    <dbReference type="NCBI Taxonomy" id="2530354"/>
    <lineage>
        <taxon>Bacteria</taxon>
        <taxon>Bacillati</taxon>
        <taxon>Cyanobacteriota</taxon>
        <taxon>Cyanophyceae</taxon>
        <taxon>Oscillatoriophycideae</taxon>
        <taxon>Aerosakkonematales</taxon>
        <taxon>Aerosakkonemataceae</taxon>
        <taxon>Microseira</taxon>
    </lineage>
</organism>
<sequence>MRLLKRNYDEDDERLDRGIKYISYIPHGLVLSWSDNRSPVAAMGGQLISEGKLYNNGINSWRVMHRMAKREAKNQLRFLPLHLAMEGFLSSHFSDPEIPWEGYSRRAKSQGLSPRVEFSFSKRAIPALEDALRVFEIHEHQVGVLLFVSESLASAFVVPTPEDYRALHSSLLQDFSSELIYQYG</sequence>
<dbReference type="Pfam" id="PF22549">
    <property type="entry name" value="ARPP-2"/>
    <property type="match status" value="1"/>
</dbReference>
<evidence type="ECO:0000313" key="2">
    <source>
        <dbReference type="EMBL" id="GET40132.1"/>
    </source>
</evidence>
<dbReference type="EMBL" id="BLAY01000082">
    <property type="protein sequence ID" value="GET40132.1"/>
    <property type="molecule type" value="Genomic_DNA"/>
</dbReference>